<keyword evidence="8" id="KW-1015">Disulfide bond</keyword>
<dbReference type="Pfam" id="PF00041">
    <property type="entry name" value="fn3"/>
    <property type="match status" value="1"/>
</dbReference>
<keyword evidence="4" id="KW-0677">Repeat</keyword>
<dbReference type="SUPFAM" id="SSF49265">
    <property type="entry name" value="Fibronectin type III"/>
    <property type="match status" value="1"/>
</dbReference>
<dbReference type="InterPro" id="IPR050958">
    <property type="entry name" value="Cell_Adh-Cytoskel_Orgn"/>
</dbReference>
<dbReference type="InterPro" id="IPR036179">
    <property type="entry name" value="Ig-like_dom_sf"/>
</dbReference>
<dbReference type="GO" id="GO:0050808">
    <property type="term" value="P:synapse organization"/>
    <property type="evidence" value="ECO:0007669"/>
    <property type="project" value="TreeGrafter"/>
</dbReference>
<feature type="domain" description="Fibronectin type-III" evidence="12">
    <location>
        <begin position="428"/>
        <end position="525"/>
    </location>
</feature>
<evidence type="ECO:0000313" key="13">
    <source>
        <dbReference type="EMBL" id="KAK7077457.1"/>
    </source>
</evidence>
<evidence type="ECO:0000256" key="6">
    <source>
        <dbReference type="ARBA" id="ARBA00022989"/>
    </source>
</evidence>
<dbReference type="GO" id="GO:0030424">
    <property type="term" value="C:axon"/>
    <property type="evidence" value="ECO:0007669"/>
    <property type="project" value="TreeGrafter"/>
</dbReference>
<evidence type="ECO:0000256" key="5">
    <source>
        <dbReference type="ARBA" id="ARBA00022889"/>
    </source>
</evidence>
<feature type="domain" description="Ig-like" evidence="11">
    <location>
        <begin position="63"/>
        <end position="128"/>
    </location>
</feature>
<keyword evidence="2" id="KW-0812">Transmembrane</keyword>
<name>A0AAN8X484_HALRR</name>
<comment type="subcellular location">
    <subcellularLocation>
        <location evidence="1">Membrane</location>
        <topology evidence="1">Single-pass membrane protein</topology>
    </subcellularLocation>
</comment>
<evidence type="ECO:0000256" key="4">
    <source>
        <dbReference type="ARBA" id="ARBA00022737"/>
    </source>
</evidence>
<dbReference type="InterPro" id="IPR003961">
    <property type="entry name" value="FN3_dom"/>
</dbReference>
<dbReference type="PROSITE" id="PS50835">
    <property type="entry name" value="IG_LIKE"/>
    <property type="match status" value="4"/>
</dbReference>
<dbReference type="InterPro" id="IPR013783">
    <property type="entry name" value="Ig-like_fold"/>
</dbReference>
<dbReference type="GO" id="GO:0005886">
    <property type="term" value="C:plasma membrane"/>
    <property type="evidence" value="ECO:0007669"/>
    <property type="project" value="TreeGrafter"/>
</dbReference>
<protein>
    <submittedName>
        <fullName evidence="13">Ncam2p</fullName>
    </submittedName>
</protein>
<feature type="domain" description="Ig-like" evidence="11">
    <location>
        <begin position="335"/>
        <end position="424"/>
    </location>
</feature>
<dbReference type="GO" id="GO:0008046">
    <property type="term" value="F:axon guidance receptor activity"/>
    <property type="evidence" value="ECO:0007669"/>
    <property type="project" value="TreeGrafter"/>
</dbReference>
<dbReference type="InterPro" id="IPR007110">
    <property type="entry name" value="Ig-like_dom"/>
</dbReference>
<dbReference type="CDD" id="cd00096">
    <property type="entry name" value="Ig"/>
    <property type="match status" value="2"/>
</dbReference>
<feature type="domain" description="Ig-like" evidence="11">
    <location>
        <begin position="140"/>
        <end position="227"/>
    </location>
</feature>
<keyword evidence="5" id="KW-0130">Cell adhesion</keyword>
<feature type="domain" description="Ig-like" evidence="11">
    <location>
        <begin position="232"/>
        <end position="330"/>
    </location>
</feature>
<evidence type="ECO:0000256" key="2">
    <source>
        <dbReference type="ARBA" id="ARBA00022692"/>
    </source>
</evidence>
<dbReference type="FunFam" id="2.60.40.10:FF:000032">
    <property type="entry name" value="palladin isoform X1"/>
    <property type="match status" value="1"/>
</dbReference>
<dbReference type="PANTHER" id="PTHR45080">
    <property type="entry name" value="CONTACTIN 5"/>
    <property type="match status" value="1"/>
</dbReference>
<keyword evidence="9" id="KW-0325">Glycoprotein</keyword>
<evidence type="ECO:0000313" key="14">
    <source>
        <dbReference type="Proteomes" id="UP001381693"/>
    </source>
</evidence>
<dbReference type="PROSITE" id="PS50853">
    <property type="entry name" value="FN3"/>
    <property type="match status" value="2"/>
</dbReference>
<keyword evidence="14" id="KW-1185">Reference proteome</keyword>
<organism evidence="13 14">
    <name type="scientific">Halocaridina rubra</name>
    <name type="common">Hawaiian red shrimp</name>
    <dbReference type="NCBI Taxonomy" id="373956"/>
    <lineage>
        <taxon>Eukaryota</taxon>
        <taxon>Metazoa</taxon>
        <taxon>Ecdysozoa</taxon>
        <taxon>Arthropoda</taxon>
        <taxon>Crustacea</taxon>
        <taxon>Multicrustacea</taxon>
        <taxon>Malacostraca</taxon>
        <taxon>Eumalacostraca</taxon>
        <taxon>Eucarida</taxon>
        <taxon>Decapoda</taxon>
        <taxon>Pleocyemata</taxon>
        <taxon>Caridea</taxon>
        <taxon>Atyoidea</taxon>
        <taxon>Atyidae</taxon>
        <taxon>Halocaridina</taxon>
    </lineage>
</organism>
<dbReference type="Proteomes" id="UP001381693">
    <property type="component" value="Unassembled WGS sequence"/>
</dbReference>
<feature type="domain" description="Fibronectin type-III" evidence="12">
    <location>
        <begin position="527"/>
        <end position="636"/>
    </location>
</feature>
<evidence type="ECO:0000256" key="1">
    <source>
        <dbReference type="ARBA" id="ARBA00004167"/>
    </source>
</evidence>
<dbReference type="PANTHER" id="PTHR45080:SF8">
    <property type="entry name" value="IG-LIKE DOMAIN-CONTAINING PROTEIN"/>
    <property type="match status" value="1"/>
</dbReference>
<sequence>MEGILAPGSLDLMIQNLREQDTGVYNCSATYAGNQQLKAGVLVEAFMDIDFGDTPTHQTPLLGTEAKIRCTPVAKPAPQVDWLKDLVPLTNDENHVIQQDGILIKKVTEADEGVYKCRARVPSLGSIDFKYIQVEVYVPPKINIVPEDAKGVELDSVTFNCGAVGKPAPKYSWVNRDGEVLDNKEGYYVDKDNGILTIVSLKPEHTGNYRCTAENDAGQDFAEADLLVLTKPKVEQYLNITNSVDDEAEMRCVATGDPMPEIIFQKETNVEPFYNGINHDDRIEVQQTTDDQGRRVGIMRIRGVMRSDDGLYTCTANSEGGVTQAWGHITVEYKPTFENQHISEVWSWEQEPVNLTCLATSIPNATFQWYFRNVEIKSQDTNFEVLERGPLGVLKVRPSQPYYGTYTCQATNKLGSERYDLQLKEAHVPGPVSSVKVEKKTATTITWGIVDPLDNGGLPIQSFIVQWRVRDMNWVDAQSKQWTKGSSYTLDGLTLQEHYIFRFAAKNEAGIGEWGGEKAEEMPKRAAPEEPLIFNADSPVVELPYTNKYTLQWQVPLDNGEPIDFFQIMYYQVRNTSGKWESTGKKGTEESKYPSASSYTIDNLRPGTHYKIELRAHNEIGYSTPAEAIIKTAEGKWLCHRWK</sequence>
<dbReference type="GO" id="GO:0007156">
    <property type="term" value="P:homophilic cell adhesion via plasma membrane adhesion molecules"/>
    <property type="evidence" value="ECO:0007669"/>
    <property type="project" value="TreeGrafter"/>
</dbReference>
<dbReference type="PRINTS" id="PR01838">
    <property type="entry name" value="NCAMFAMILY"/>
</dbReference>
<dbReference type="InterPro" id="IPR003598">
    <property type="entry name" value="Ig_sub2"/>
</dbReference>
<dbReference type="SMART" id="SM00408">
    <property type="entry name" value="IGc2"/>
    <property type="match status" value="4"/>
</dbReference>
<dbReference type="GO" id="GO:0043025">
    <property type="term" value="C:neuronal cell body"/>
    <property type="evidence" value="ECO:0007669"/>
    <property type="project" value="TreeGrafter"/>
</dbReference>
<evidence type="ECO:0000259" key="11">
    <source>
        <dbReference type="PROSITE" id="PS50835"/>
    </source>
</evidence>
<evidence type="ECO:0000256" key="8">
    <source>
        <dbReference type="ARBA" id="ARBA00023157"/>
    </source>
</evidence>
<dbReference type="SMART" id="SM00060">
    <property type="entry name" value="FN3"/>
    <property type="match status" value="2"/>
</dbReference>
<dbReference type="SMART" id="SM00409">
    <property type="entry name" value="IG"/>
    <property type="match status" value="4"/>
</dbReference>
<dbReference type="AlphaFoldDB" id="A0AAN8X484"/>
<keyword evidence="10" id="KW-0393">Immunoglobulin domain</keyword>
<keyword evidence="6" id="KW-1133">Transmembrane helix</keyword>
<dbReference type="EMBL" id="JAXCGZ010008784">
    <property type="protein sequence ID" value="KAK7077457.1"/>
    <property type="molecule type" value="Genomic_DNA"/>
</dbReference>
<keyword evidence="7" id="KW-0472">Membrane</keyword>
<accession>A0AAN8X484</accession>
<evidence type="ECO:0000256" key="9">
    <source>
        <dbReference type="ARBA" id="ARBA00023180"/>
    </source>
</evidence>
<dbReference type="CDD" id="cd00063">
    <property type="entry name" value="FN3"/>
    <property type="match status" value="2"/>
</dbReference>
<dbReference type="Pfam" id="PF07679">
    <property type="entry name" value="I-set"/>
    <property type="match status" value="1"/>
</dbReference>
<comment type="caution">
    <text evidence="13">The sequence shown here is derived from an EMBL/GenBank/DDBJ whole genome shotgun (WGS) entry which is preliminary data.</text>
</comment>
<keyword evidence="3" id="KW-0732">Signal</keyword>
<dbReference type="InterPro" id="IPR036116">
    <property type="entry name" value="FN3_sf"/>
</dbReference>
<evidence type="ECO:0000256" key="7">
    <source>
        <dbReference type="ARBA" id="ARBA00023136"/>
    </source>
</evidence>
<dbReference type="InterPro" id="IPR013098">
    <property type="entry name" value="Ig_I-set"/>
</dbReference>
<dbReference type="InterPro" id="IPR003599">
    <property type="entry name" value="Ig_sub"/>
</dbReference>
<proteinExistence type="predicted"/>
<reference evidence="13 14" key="1">
    <citation type="submission" date="2023-11" db="EMBL/GenBank/DDBJ databases">
        <title>Halocaridina rubra genome assembly.</title>
        <authorList>
            <person name="Smith C."/>
        </authorList>
    </citation>
    <scope>NUCLEOTIDE SEQUENCE [LARGE SCALE GENOMIC DNA]</scope>
    <source>
        <strain evidence="13">EP-1</strain>
        <tissue evidence="13">Whole</tissue>
    </source>
</reference>
<dbReference type="Gene3D" id="2.60.40.10">
    <property type="entry name" value="Immunoglobulins"/>
    <property type="match status" value="6"/>
</dbReference>
<evidence type="ECO:0000259" key="12">
    <source>
        <dbReference type="PROSITE" id="PS50853"/>
    </source>
</evidence>
<evidence type="ECO:0000256" key="3">
    <source>
        <dbReference type="ARBA" id="ARBA00022729"/>
    </source>
</evidence>
<evidence type="ECO:0000256" key="10">
    <source>
        <dbReference type="ARBA" id="ARBA00023319"/>
    </source>
</evidence>
<dbReference type="InterPro" id="IPR009138">
    <property type="entry name" value="Neural_cell_adh"/>
</dbReference>
<dbReference type="Pfam" id="PF13927">
    <property type="entry name" value="Ig_3"/>
    <property type="match status" value="3"/>
</dbReference>
<gene>
    <name evidence="13" type="primary">NCAM2_2</name>
    <name evidence="13" type="ORF">SK128_001093</name>
</gene>
<dbReference type="SUPFAM" id="SSF48726">
    <property type="entry name" value="Immunoglobulin"/>
    <property type="match status" value="4"/>
</dbReference>